<dbReference type="InterPro" id="IPR001660">
    <property type="entry name" value="SAM"/>
</dbReference>
<dbReference type="Gene3D" id="3.40.50.300">
    <property type="entry name" value="P-loop containing nucleotide triphosphate hydrolases"/>
    <property type="match status" value="1"/>
</dbReference>
<dbReference type="Gene3D" id="1.10.150.50">
    <property type="entry name" value="Transcription Factor, Ets-1"/>
    <property type="match status" value="1"/>
</dbReference>
<dbReference type="InterPro" id="IPR001054">
    <property type="entry name" value="A/G_cyclase"/>
</dbReference>
<organism evidence="5 6">
    <name type="scientific">Microvirga lotononidis</name>
    <dbReference type="NCBI Taxonomy" id="864069"/>
    <lineage>
        <taxon>Bacteria</taxon>
        <taxon>Pseudomonadati</taxon>
        <taxon>Pseudomonadota</taxon>
        <taxon>Alphaproteobacteria</taxon>
        <taxon>Hyphomicrobiales</taxon>
        <taxon>Methylobacteriaceae</taxon>
        <taxon>Microvirga</taxon>
    </lineage>
</organism>
<evidence type="ECO:0000259" key="3">
    <source>
        <dbReference type="PROSITE" id="PS50105"/>
    </source>
</evidence>
<dbReference type="SUPFAM" id="SSF47769">
    <property type="entry name" value="SAM/Pointed domain"/>
    <property type="match status" value="1"/>
</dbReference>
<dbReference type="eggNOG" id="COG3899">
    <property type="taxonomic scope" value="Bacteria"/>
</dbReference>
<dbReference type="PROSITE" id="PS50105">
    <property type="entry name" value="SAM_DOMAIN"/>
    <property type="match status" value="1"/>
</dbReference>
<dbReference type="GO" id="GO:0009190">
    <property type="term" value="P:cyclic nucleotide biosynthetic process"/>
    <property type="evidence" value="ECO:0007669"/>
    <property type="project" value="InterPro"/>
</dbReference>
<dbReference type="PATRIC" id="fig|864069.3.peg.1542"/>
<dbReference type="SMART" id="SM00044">
    <property type="entry name" value="CYCc"/>
    <property type="match status" value="1"/>
</dbReference>
<sequence length="1117" mass="122691">MNLEAWLRNMGLERYVQIFRSHDIDADALLDLTEADFKELGVTLGHRKRLLRAIVAFKAPKHLETPRAAKPILSRPMPKEAERRHLSILFCDLVGSTALASRLDPEDMRDVLWTYQQVAADRIRRFEGHVAKYMGDGILAYFGWPYAHEEDAERAVRTGLALVAAIGGLTAPDGSRLACRVGIATGPVIIGDRVGKGAAREEAVIGEAPNLAARLQALAAPGEIVVGAATRQLLGGLFEFHDVGTHELKGFAFPVPAWRVLGDGIAASRFTARVAGHPTPLVGRKRELGQLCQLWTQAKGGTGRLALIGGEPGVGKSRLTQALQDRLAQESHTCLIYQCSPVHQQSVLHPVTTQLVRLAGFSSNDPPDVKLDKLERLLARPEGQAATGTPLLAALLSLPTEGRYPPLNLSPQRQKEVTLWALIEHLARLAAIRPMLMIVEDLHWADPTTLEFLGRVVQRLPTLPVLAVYTFRPEFVPPWTRSDCAVMLVLNRLSPSEGRALVAHLAHGQGLPARTMQQIADKTDGVPLFAEELTKAVLEAHHSEPATGSARVSDPVLTLPDTLQDSLMARLDRLTGVRETAQIGAVIGREFSYGLLAAVARRDEAELQSTLARLVSAGILFVRGQPPDAIYTFKHALVRDAVYATLLRARCRQLHTRVARLLEKRFPGIAEREPETVAQHYEAAGLAMQAIAWWQHAGERANNRSANQEAENHLRRALGLIDQLPADAGRRQAELRLLTVLGRVLIARSGYSSPEVEKVYSRARLLCETVERQVNAFPVLLGLTIYAAVRADLDSGLALSQRLLELARRARDPVLQVEAQYSAGITHHWRGELTEARRHLMVAVRMYRTGQHRAHLAHYGQDPGPICLCRGAAVLWLLGYPDQAAARMRDALALADELAHPFSQAYVLTWAAWLMIIQRDGAGAAQAIDRALRFAEEQQYPYWIAMATTQEGWLLAQQGHATQAIVRINEGLARMDAIGTRVTHAYARGVLGEVLAGIGRASDGAQLLDQAIADVRQHHEGWCEAELLHLRGRVLLAAPSGTRCTAESSLLLAIERAREQRAKAWELRAAVSLAQLWNNRGCCSEARDLLAPVCNWFTEGLDTADLQDARRLLDALG</sequence>
<dbReference type="Gene3D" id="1.25.40.10">
    <property type="entry name" value="Tetratricopeptide repeat domain"/>
    <property type="match status" value="2"/>
</dbReference>
<dbReference type="InterPro" id="IPR011990">
    <property type="entry name" value="TPR-like_helical_dom_sf"/>
</dbReference>
<evidence type="ECO:0000259" key="4">
    <source>
        <dbReference type="PROSITE" id="PS50125"/>
    </source>
</evidence>
<keyword evidence="6" id="KW-1185">Reference proteome</keyword>
<accession>I4Z1H8</accession>
<dbReference type="Gene3D" id="3.30.70.1230">
    <property type="entry name" value="Nucleotide cyclase"/>
    <property type="match status" value="1"/>
</dbReference>
<feature type="domain" description="Guanylate cyclase" evidence="4">
    <location>
        <begin position="87"/>
        <end position="216"/>
    </location>
</feature>
<dbReference type="Pfam" id="PF13191">
    <property type="entry name" value="AAA_16"/>
    <property type="match status" value="1"/>
</dbReference>
<dbReference type="CDD" id="cd07302">
    <property type="entry name" value="CHD"/>
    <property type="match status" value="1"/>
</dbReference>
<dbReference type="Proteomes" id="UP000003947">
    <property type="component" value="Unassembled WGS sequence"/>
</dbReference>
<dbReference type="STRING" id="864069.MicloDRAFT_00013910"/>
<evidence type="ECO:0000313" key="6">
    <source>
        <dbReference type="Proteomes" id="UP000003947"/>
    </source>
</evidence>
<gene>
    <name evidence="5" type="ORF">MicloDRAFT_00013910</name>
</gene>
<dbReference type="PANTHER" id="PTHR16305">
    <property type="entry name" value="TESTICULAR SOLUBLE ADENYLYL CYCLASE"/>
    <property type="match status" value="1"/>
</dbReference>
<reference evidence="5 6" key="1">
    <citation type="submission" date="2012-02" db="EMBL/GenBank/DDBJ databases">
        <title>Improved High-Quality Draft sequence of Microvirga sp. WSM3557.</title>
        <authorList>
            <consortium name="US DOE Joint Genome Institute"/>
            <person name="Lucas S."/>
            <person name="Han J."/>
            <person name="Lapidus A."/>
            <person name="Cheng J.-F."/>
            <person name="Goodwin L."/>
            <person name="Pitluck S."/>
            <person name="Peters L."/>
            <person name="Zhang X."/>
            <person name="Detter J.C."/>
            <person name="Han C."/>
            <person name="Tapia R."/>
            <person name="Land M."/>
            <person name="Hauser L."/>
            <person name="Kyrpides N."/>
            <person name="Ivanova N."/>
            <person name="Pagani I."/>
            <person name="Brau L."/>
            <person name="Yates R."/>
            <person name="O'Hara G."/>
            <person name="Rui T."/>
            <person name="Howieson J."/>
            <person name="Reeve W."/>
            <person name="Woyke T."/>
        </authorList>
    </citation>
    <scope>NUCLEOTIDE SEQUENCE [LARGE SCALE GENOMIC DNA]</scope>
    <source>
        <strain evidence="5 6">WSM3557</strain>
    </source>
</reference>
<dbReference type="InterPro" id="IPR029787">
    <property type="entry name" value="Nucleotide_cyclase"/>
</dbReference>
<dbReference type="SMART" id="SM00454">
    <property type="entry name" value="SAM"/>
    <property type="match status" value="1"/>
</dbReference>
<evidence type="ECO:0000256" key="2">
    <source>
        <dbReference type="ARBA" id="ARBA00022840"/>
    </source>
</evidence>
<dbReference type="HOGENOM" id="CLU_004435_3_1_5"/>
<dbReference type="SUPFAM" id="SSF48452">
    <property type="entry name" value="TPR-like"/>
    <property type="match status" value="1"/>
</dbReference>
<dbReference type="CDD" id="cd09487">
    <property type="entry name" value="SAM_superfamily"/>
    <property type="match status" value="1"/>
</dbReference>
<dbReference type="eggNOG" id="COG2114">
    <property type="taxonomic scope" value="Bacteria"/>
</dbReference>
<dbReference type="InterPro" id="IPR041664">
    <property type="entry name" value="AAA_16"/>
</dbReference>
<name>I4Z1H8_9HYPH</name>
<dbReference type="SUPFAM" id="SSF55073">
    <property type="entry name" value="Nucleotide cyclase"/>
    <property type="match status" value="1"/>
</dbReference>
<dbReference type="RefSeq" id="WP_009490295.1">
    <property type="nucleotide sequence ID" value="NZ_CP141050.1"/>
</dbReference>
<dbReference type="GO" id="GO:0005737">
    <property type="term" value="C:cytoplasm"/>
    <property type="evidence" value="ECO:0007669"/>
    <property type="project" value="TreeGrafter"/>
</dbReference>
<dbReference type="PROSITE" id="PS50125">
    <property type="entry name" value="GUANYLATE_CYCLASE_2"/>
    <property type="match status" value="1"/>
</dbReference>
<feature type="domain" description="SAM" evidence="3">
    <location>
        <begin position="1"/>
        <end position="60"/>
    </location>
</feature>
<dbReference type="InterPro" id="IPR013761">
    <property type="entry name" value="SAM/pointed_sf"/>
</dbReference>
<dbReference type="EMBL" id="JH660640">
    <property type="protein sequence ID" value="EIM30070.1"/>
    <property type="molecule type" value="Genomic_DNA"/>
</dbReference>
<dbReference type="SUPFAM" id="SSF52540">
    <property type="entry name" value="P-loop containing nucleoside triphosphate hydrolases"/>
    <property type="match status" value="1"/>
</dbReference>
<keyword evidence="2" id="KW-0067">ATP-binding</keyword>
<dbReference type="GO" id="GO:0035556">
    <property type="term" value="P:intracellular signal transduction"/>
    <property type="evidence" value="ECO:0007669"/>
    <property type="project" value="InterPro"/>
</dbReference>
<dbReference type="AlphaFoldDB" id="I4Z1H8"/>
<dbReference type="OrthoDB" id="9785312at2"/>
<dbReference type="GO" id="GO:0005524">
    <property type="term" value="F:ATP binding"/>
    <property type="evidence" value="ECO:0007669"/>
    <property type="project" value="UniProtKB-KW"/>
</dbReference>
<keyword evidence="1" id="KW-0547">Nucleotide-binding</keyword>
<dbReference type="GO" id="GO:0004016">
    <property type="term" value="F:adenylate cyclase activity"/>
    <property type="evidence" value="ECO:0007669"/>
    <property type="project" value="TreeGrafter"/>
</dbReference>
<protein>
    <submittedName>
        <fullName evidence="5">Adenylate/guanylate cyclase family protein</fullName>
    </submittedName>
</protein>
<dbReference type="InterPro" id="IPR027417">
    <property type="entry name" value="P-loop_NTPase"/>
</dbReference>
<dbReference type="Pfam" id="PF00211">
    <property type="entry name" value="Guanylate_cyc"/>
    <property type="match status" value="1"/>
</dbReference>
<proteinExistence type="predicted"/>
<dbReference type="Pfam" id="PF00536">
    <property type="entry name" value="SAM_1"/>
    <property type="match status" value="1"/>
</dbReference>
<evidence type="ECO:0000313" key="5">
    <source>
        <dbReference type="EMBL" id="EIM30070.1"/>
    </source>
</evidence>
<dbReference type="PANTHER" id="PTHR16305:SF28">
    <property type="entry name" value="GUANYLATE CYCLASE DOMAIN-CONTAINING PROTEIN"/>
    <property type="match status" value="1"/>
</dbReference>
<evidence type="ECO:0000256" key="1">
    <source>
        <dbReference type="ARBA" id="ARBA00022741"/>
    </source>
</evidence>